<evidence type="ECO:0000259" key="1">
    <source>
        <dbReference type="Pfam" id="PF02627"/>
    </source>
</evidence>
<dbReference type="NCBIfam" id="TIGR00778">
    <property type="entry name" value="ahpD_dom"/>
    <property type="match status" value="1"/>
</dbReference>
<dbReference type="Gene3D" id="1.20.1290.10">
    <property type="entry name" value="AhpD-like"/>
    <property type="match status" value="1"/>
</dbReference>
<dbReference type="Proteomes" id="UP001296993">
    <property type="component" value="Unassembled WGS sequence"/>
</dbReference>
<reference evidence="2 3" key="1">
    <citation type="submission" date="2021-03" db="EMBL/GenBank/DDBJ databases">
        <title>Sequencing the genomes of 1000 actinobacteria strains.</title>
        <authorList>
            <person name="Klenk H.-P."/>
        </authorList>
    </citation>
    <scope>NUCLEOTIDE SEQUENCE [LARGE SCALE GENOMIC DNA]</scope>
    <source>
        <strain evidence="2 3">DSM 15797</strain>
    </source>
</reference>
<keyword evidence="3" id="KW-1185">Reference proteome</keyword>
<sequence>MARVNISKKHPDVYKKVAELSKAAEEAALAAGLGPRLIELVKIRVSQMNGCAFCCRLHTRDALKFGETADRLAVLPVWWESQYFSSTEQAALGLAEEATRLPGRTDRQWDSDALTEEQVSAVTWIALVMNTWNRVAVLSEYRVAP</sequence>
<dbReference type="PANTHER" id="PTHR34846:SF5">
    <property type="entry name" value="CARBOXYMUCONOLACTONE DECARBOXYLASE-LIKE DOMAIN-CONTAINING PROTEIN"/>
    <property type="match status" value="1"/>
</dbReference>
<dbReference type="SUPFAM" id="SSF69118">
    <property type="entry name" value="AhpD-like"/>
    <property type="match status" value="1"/>
</dbReference>
<evidence type="ECO:0000313" key="3">
    <source>
        <dbReference type="Proteomes" id="UP001296993"/>
    </source>
</evidence>
<name>A0ABS4XDZ1_9MICC</name>
<feature type="domain" description="Carboxymuconolactone decarboxylase-like" evidence="1">
    <location>
        <begin position="12"/>
        <end position="97"/>
    </location>
</feature>
<comment type="caution">
    <text evidence="2">The sequence shown here is derived from an EMBL/GenBank/DDBJ whole genome shotgun (WGS) entry which is preliminary data.</text>
</comment>
<proteinExistence type="predicted"/>
<dbReference type="RefSeq" id="WP_209996861.1">
    <property type="nucleotide sequence ID" value="NZ_BAAAJY010000003.1"/>
</dbReference>
<dbReference type="Pfam" id="PF02627">
    <property type="entry name" value="CMD"/>
    <property type="match status" value="1"/>
</dbReference>
<organism evidence="2 3">
    <name type="scientific">Paeniglutamicibacter kerguelensis</name>
    <dbReference type="NCBI Taxonomy" id="254788"/>
    <lineage>
        <taxon>Bacteria</taxon>
        <taxon>Bacillati</taxon>
        <taxon>Actinomycetota</taxon>
        <taxon>Actinomycetes</taxon>
        <taxon>Micrococcales</taxon>
        <taxon>Micrococcaceae</taxon>
        <taxon>Paeniglutamicibacter</taxon>
    </lineage>
</organism>
<gene>
    <name evidence="2" type="ORF">JOF47_001395</name>
</gene>
<dbReference type="EMBL" id="JAGIOF010000001">
    <property type="protein sequence ID" value="MBP2385884.1"/>
    <property type="molecule type" value="Genomic_DNA"/>
</dbReference>
<dbReference type="InterPro" id="IPR003779">
    <property type="entry name" value="CMD-like"/>
</dbReference>
<protein>
    <submittedName>
        <fullName evidence="2">AhpD family alkylhydroperoxidase</fullName>
    </submittedName>
</protein>
<evidence type="ECO:0000313" key="2">
    <source>
        <dbReference type="EMBL" id="MBP2385884.1"/>
    </source>
</evidence>
<dbReference type="InterPro" id="IPR029032">
    <property type="entry name" value="AhpD-like"/>
</dbReference>
<dbReference type="InterPro" id="IPR004675">
    <property type="entry name" value="AhpD_core"/>
</dbReference>
<accession>A0ABS4XDZ1</accession>
<dbReference type="PANTHER" id="PTHR34846">
    <property type="entry name" value="4-CARBOXYMUCONOLACTONE DECARBOXYLASE FAMILY PROTEIN (AFU_ORTHOLOGUE AFUA_6G11590)"/>
    <property type="match status" value="1"/>
</dbReference>